<dbReference type="PROSITE" id="PS01282">
    <property type="entry name" value="BIR_REPEAT_1"/>
    <property type="match status" value="1"/>
</dbReference>
<dbReference type="Proteomes" id="UP000678393">
    <property type="component" value="Unassembled WGS sequence"/>
</dbReference>
<dbReference type="PROSITE" id="PS50143">
    <property type="entry name" value="BIR_REPEAT_2"/>
    <property type="match status" value="2"/>
</dbReference>
<proteinExistence type="inferred from homology"/>
<dbReference type="AlphaFoldDB" id="A0A8S3ZPN0"/>
<keyword evidence="9" id="KW-1185">Reference proteome</keyword>
<evidence type="ECO:0000256" key="1">
    <source>
        <dbReference type="ARBA" id="ARBA00006672"/>
    </source>
</evidence>
<feature type="compositionally biased region" description="Polar residues" evidence="5">
    <location>
        <begin position="454"/>
        <end position="469"/>
    </location>
</feature>
<keyword evidence="6" id="KW-0812">Transmembrane</keyword>
<keyword evidence="2 4" id="KW-0479">Metal-binding</keyword>
<feature type="region of interest" description="Disordered" evidence="5">
    <location>
        <begin position="856"/>
        <end position="875"/>
    </location>
</feature>
<feature type="transmembrane region" description="Helical" evidence="6">
    <location>
        <begin position="12"/>
        <end position="30"/>
    </location>
</feature>
<feature type="domain" description="RING-type" evidence="7">
    <location>
        <begin position="1089"/>
        <end position="1124"/>
    </location>
</feature>
<dbReference type="GO" id="GO:0008270">
    <property type="term" value="F:zinc ion binding"/>
    <property type="evidence" value="ECO:0007669"/>
    <property type="project" value="UniProtKB-KW"/>
</dbReference>
<feature type="compositionally biased region" description="Low complexity" evidence="5">
    <location>
        <begin position="1017"/>
        <end position="1051"/>
    </location>
</feature>
<dbReference type="InterPro" id="IPR009003">
    <property type="entry name" value="Peptidase_S1_PA"/>
</dbReference>
<dbReference type="Pfam" id="PF13920">
    <property type="entry name" value="zf-C3HC4_3"/>
    <property type="match status" value="1"/>
</dbReference>
<dbReference type="Gene3D" id="1.10.1170.10">
    <property type="entry name" value="Inhibitor Of Apoptosis Protein (2mihbC-IAP-1), Chain A"/>
    <property type="match status" value="2"/>
</dbReference>
<accession>A0A8S3ZPN0</accession>
<evidence type="ECO:0000313" key="9">
    <source>
        <dbReference type="Proteomes" id="UP000678393"/>
    </source>
</evidence>
<feature type="compositionally biased region" description="Polar residues" evidence="5">
    <location>
        <begin position="331"/>
        <end position="347"/>
    </location>
</feature>
<feature type="region of interest" description="Disordered" evidence="5">
    <location>
        <begin position="976"/>
        <end position="1069"/>
    </location>
</feature>
<dbReference type="EMBL" id="CAJHNH020004680">
    <property type="protein sequence ID" value="CAG5131477.1"/>
    <property type="molecule type" value="Genomic_DNA"/>
</dbReference>
<dbReference type="SUPFAM" id="SSF57924">
    <property type="entry name" value="Inhibitor of apoptosis (IAP) repeat"/>
    <property type="match status" value="2"/>
</dbReference>
<evidence type="ECO:0000313" key="8">
    <source>
        <dbReference type="EMBL" id="CAG5131477.1"/>
    </source>
</evidence>
<dbReference type="InterPro" id="IPR050784">
    <property type="entry name" value="IAP"/>
</dbReference>
<keyword evidence="6" id="KW-0472">Membrane</keyword>
<evidence type="ECO:0000256" key="3">
    <source>
        <dbReference type="ARBA" id="ARBA00022833"/>
    </source>
</evidence>
<dbReference type="PROSITE" id="PS51257">
    <property type="entry name" value="PROKAR_LIPOPROTEIN"/>
    <property type="match status" value="1"/>
</dbReference>
<protein>
    <recommendedName>
        <fullName evidence="7">RING-type domain-containing protein</fullName>
    </recommendedName>
</protein>
<evidence type="ECO:0000256" key="2">
    <source>
        <dbReference type="ARBA" id="ARBA00022771"/>
    </source>
</evidence>
<feature type="region of interest" description="Disordered" evidence="5">
    <location>
        <begin position="331"/>
        <end position="354"/>
    </location>
</feature>
<dbReference type="InterPro" id="IPR001841">
    <property type="entry name" value="Znf_RING"/>
</dbReference>
<dbReference type="GO" id="GO:0005737">
    <property type="term" value="C:cytoplasm"/>
    <property type="evidence" value="ECO:0007669"/>
    <property type="project" value="TreeGrafter"/>
</dbReference>
<evidence type="ECO:0000256" key="5">
    <source>
        <dbReference type="SAM" id="MobiDB-lite"/>
    </source>
</evidence>
<dbReference type="OrthoDB" id="8196455at2759"/>
<reference evidence="8" key="1">
    <citation type="submission" date="2021-04" db="EMBL/GenBank/DDBJ databases">
        <authorList>
            <consortium name="Molecular Ecology Group"/>
        </authorList>
    </citation>
    <scope>NUCLEOTIDE SEQUENCE</scope>
</reference>
<keyword evidence="6" id="KW-1133">Transmembrane helix</keyword>
<comment type="similarity">
    <text evidence="1">Belongs to the IAP family.</text>
</comment>
<dbReference type="InterPro" id="IPR001370">
    <property type="entry name" value="BIR_rpt"/>
</dbReference>
<dbReference type="PANTHER" id="PTHR10044">
    <property type="entry name" value="INHIBITOR OF APOPTOSIS"/>
    <property type="match status" value="1"/>
</dbReference>
<dbReference type="GO" id="GO:0005634">
    <property type="term" value="C:nucleus"/>
    <property type="evidence" value="ECO:0007669"/>
    <property type="project" value="TreeGrafter"/>
</dbReference>
<keyword evidence="2 4" id="KW-0863">Zinc-finger</keyword>
<dbReference type="InterPro" id="IPR013083">
    <property type="entry name" value="Znf_RING/FYVE/PHD"/>
</dbReference>
<evidence type="ECO:0000256" key="4">
    <source>
        <dbReference type="PROSITE-ProRule" id="PRU00175"/>
    </source>
</evidence>
<comment type="caution">
    <text evidence="8">The sequence shown here is derived from an EMBL/GenBank/DDBJ whole genome shotgun (WGS) entry which is preliminary data.</text>
</comment>
<feature type="compositionally biased region" description="Polar residues" evidence="5">
    <location>
        <begin position="983"/>
        <end position="993"/>
    </location>
</feature>
<dbReference type="PANTHER" id="PTHR10044:SF139">
    <property type="entry name" value="DEATH-ASSOCIATED INHIBITOR OF APOPTOSIS 2"/>
    <property type="match status" value="1"/>
</dbReference>
<name>A0A8S3ZPN0_9EUPU</name>
<sequence>MGFRREIKLRFLIIMVVAIVLGGCLFSKMLQSHQDPAEDYTRDKSGTCLAKPMWVQEHISKSPMKHWINSPSELNPGRHDWDLNFHVSRVLKYVFLDGLGDIIKLDEEQLDKVLVHQVSRRQQDTQPDWTYKPLENNFGSRMFLMVLVIILLHSSALPAMIHQVKSTTRKRSLGSEKWNNTVDKGLEDLYSACTYFDKMSHSVANCQSKDRAKKPWMVDPLRWDRHFIEYTTYSVLERVASYRPFAFDLTPNIPSAVTLAEAGFQYPGEGSAVQCQGCRSYVEIGAFNSPATEAKYHREGCFFVTASNNDTEEMPSSLTLTEVGERATANASYTRTEQASSKVNATRATPLGTLPSTTMANNQLNSQPVGECKATEAPHNCLEATAKPNLSFANVAGNENDFAEPPEQNSQQTVAAGNMTRISTASWECEQIGQIPAVPQHQTNESITRSHEQIGQVSADPQQQTNETGTMGHEHIPVDHREQGNALSETRGASANPGVSDQLTDPDMASAFTRLLFDPSAFDAEEEILPLGHHDLRERCQKNPGHFGNFPMAQLQLNHIPSNVRCPEVLEFFQLIGKLVVKLTIRKRSSNRPQFGESIETHAQCGTGLAFAEDDSDDPAPTEPTRRWSTIRRYIPGLKKNKGIIHIRTSCHVIFDDFEAENTLVEFFYDNPNGNEIVKAKGVSVTHSPAIGDATSVLKCTISDLSMVEFVKNTEKQVRELVARLPTRIKENLTKRVFVISHPHGLEKVFSYGEYAVVKYALKPEKRNGVPAPEIVKINNHTQISENSNSIRKMLFYTADTCKGSSGGLVVSFKKTGLNGTEDIQLDLWIHSCVEKKHGLNASVMKELTPDDIINHGNTSITRPSVQDEQESEADAASRQIVTGPVYTVMEPPAHPVYVPYMKRLGSYPNPFSHVHTAADLADAGFFFAGYADCVRCFQCGLGLRSWKAGDSIYEEHHRNRPDCQFLQMKMRANGITRPGRQSGRQHSNSRTPAQAPIIQQPERKSHQTRQSQLPLASTETSEPASEETNQTKLLKPSSSSLSAAQNEPSSVSTSQGSNTDDDSTEVPKSTAVNVLEREQKYLKQLFTCKICFEKPVKDLFLPCGELVACLECSKLLTHCPSCNKKILATVTTYFS</sequence>
<dbReference type="PROSITE" id="PS50089">
    <property type="entry name" value="ZF_RING_2"/>
    <property type="match status" value="1"/>
</dbReference>
<dbReference type="CDD" id="cd00022">
    <property type="entry name" value="BIR"/>
    <property type="match status" value="1"/>
</dbReference>
<dbReference type="Pfam" id="PF00653">
    <property type="entry name" value="BIR"/>
    <property type="match status" value="1"/>
</dbReference>
<dbReference type="SUPFAM" id="SSF50494">
    <property type="entry name" value="Trypsin-like serine proteases"/>
    <property type="match status" value="1"/>
</dbReference>
<evidence type="ECO:0000256" key="6">
    <source>
        <dbReference type="SAM" id="Phobius"/>
    </source>
</evidence>
<organism evidence="8 9">
    <name type="scientific">Candidula unifasciata</name>
    <dbReference type="NCBI Taxonomy" id="100452"/>
    <lineage>
        <taxon>Eukaryota</taxon>
        <taxon>Metazoa</taxon>
        <taxon>Spiralia</taxon>
        <taxon>Lophotrochozoa</taxon>
        <taxon>Mollusca</taxon>
        <taxon>Gastropoda</taxon>
        <taxon>Heterobranchia</taxon>
        <taxon>Euthyneura</taxon>
        <taxon>Panpulmonata</taxon>
        <taxon>Eupulmonata</taxon>
        <taxon>Stylommatophora</taxon>
        <taxon>Helicina</taxon>
        <taxon>Helicoidea</taxon>
        <taxon>Geomitridae</taxon>
        <taxon>Candidula</taxon>
    </lineage>
</organism>
<gene>
    <name evidence="8" type="ORF">CUNI_LOCUS17035</name>
</gene>
<feature type="compositionally biased region" description="Polar residues" evidence="5">
    <location>
        <begin position="856"/>
        <end position="867"/>
    </location>
</feature>
<dbReference type="SMART" id="SM00238">
    <property type="entry name" value="BIR"/>
    <property type="match status" value="1"/>
</dbReference>
<feature type="region of interest" description="Disordered" evidence="5">
    <location>
        <begin position="454"/>
        <end position="475"/>
    </location>
</feature>
<dbReference type="Gene3D" id="3.30.40.10">
    <property type="entry name" value="Zinc/RING finger domain, C3HC4 (zinc finger)"/>
    <property type="match status" value="1"/>
</dbReference>
<evidence type="ECO:0000259" key="7">
    <source>
        <dbReference type="PROSITE" id="PS50089"/>
    </source>
</evidence>
<keyword evidence="3" id="KW-0862">Zinc</keyword>